<evidence type="ECO:0000256" key="1">
    <source>
        <dbReference type="SAM" id="MobiDB-lite"/>
    </source>
</evidence>
<evidence type="ECO:0000313" key="2">
    <source>
        <dbReference type="EMBL" id="MBY75040.1"/>
    </source>
</evidence>
<feature type="compositionally biased region" description="Low complexity" evidence="1">
    <location>
        <begin position="89"/>
        <end position="100"/>
    </location>
</feature>
<dbReference type="AlphaFoldDB" id="A0A2S2QBY5"/>
<reference evidence="2" key="1">
    <citation type="submission" date="2018-04" db="EMBL/GenBank/DDBJ databases">
        <title>Transcriptome assembly of Sipha flava.</title>
        <authorList>
            <person name="Scully E.D."/>
            <person name="Geib S.M."/>
            <person name="Palmer N.A."/>
            <person name="Koch K."/>
            <person name="Bradshaw J."/>
            <person name="Heng-Moss T."/>
            <person name="Sarath G."/>
        </authorList>
    </citation>
    <scope>NUCLEOTIDE SEQUENCE</scope>
</reference>
<gene>
    <name evidence="2" type="ORF">g.166304</name>
</gene>
<feature type="compositionally biased region" description="Polar residues" evidence="1">
    <location>
        <begin position="101"/>
        <end position="110"/>
    </location>
</feature>
<sequence length="134" mass="15007">MPCLCYEIFILSCVKRIINITVPDARLCKRARAYKTFLNLNTIRTGTAERSEQNGPPTKPFGCDGRPADHQWRRDNNNNNNNDDDDDNNSNGNRNSNNNNITDPQTVATTSGGGWGGEDKRSTSMLCTRRLESL</sequence>
<feature type="compositionally biased region" description="Basic and acidic residues" evidence="1">
    <location>
        <begin position="66"/>
        <end position="76"/>
    </location>
</feature>
<dbReference type="EMBL" id="GGMS01005837">
    <property type="protein sequence ID" value="MBY75040.1"/>
    <property type="molecule type" value="Transcribed_RNA"/>
</dbReference>
<protein>
    <submittedName>
        <fullName evidence="2">Uncharacterized protein</fullName>
    </submittedName>
</protein>
<feature type="region of interest" description="Disordered" evidence="1">
    <location>
        <begin position="42"/>
        <end position="134"/>
    </location>
</feature>
<name>A0A2S2QBY5_9HEMI</name>
<accession>A0A2S2QBY5</accession>
<organism evidence="2">
    <name type="scientific">Sipha flava</name>
    <name type="common">yellow sugarcane aphid</name>
    <dbReference type="NCBI Taxonomy" id="143950"/>
    <lineage>
        <taxon>Eukaryota</taxon>
        <taxon>Metazoa</taxon>
        <taxon>Ecdysozoa</taxon>
        <taxon>Arthropoda</taxon>
        <taxon>Hexapoda</taxon>
        <taxon>Insecta</taxon>
        <taxon>Pterygota</taxon>
        <taxon>Neoptera</taxon>
        <taxon>Paraneoptera</taxon>
        <taxon>Hemiptera</taxon>
        <taxon>Sternorrhyncha</taxon>
        <taxon>Aphidomorpha</taxon>
        <taxon>Aphidoidea</taxon>
        <taxon>Aphididae</taxon>
        <taxon>Sipha</taxon>
    </lineage>
</organism>
<proteinExistence type="predicted"/>